<keyword evidence="3" id="KW-0732">Signal</keyword>
<reference evidence="13" key="1">
    <citation type="submission" date="2025-08" db="UniProtKB">
        <authorList>
            <consortium name="RefSeq"/>
        </authorList>
    </citation>
    <scope>IDENTIFICATION</scope>
</reference>
<dbReference type="Gene3D" id="2.60.40.3210">
    <property type="entry name" value="Zona pellucida, ZP-N domain"/>
    <property type="match status" value="1"/>
</dbReference>
<dbReference type="PROSITE" id="PS51034">
    <property type="entry name" value="ZP_2"/>
    <property type="match status" value="1"/>
</dbReference>
<organism evidence="12 13">
    <name type="scientific">Biomphalaria glabrata</name>
    <name type="common">Bloodfluke planorb</name>
    <name type="synonym">Freshwater snail</name>
    <dbReference type="NCBI Taxonomy" id="6526"/>
    <lineage>
        <taxon>Eukaryota</taxon>
        <taxon>Metazoa</taxon>
        <taxon>Spiralia</taxon>
        <taxon>Lophotrochozoa</taxon>
        <taxon>Mollusca</taxon>
        <taxon>Gastropoda</taxon>
        <taxon>Heterobranchia</taxon>
        <taxon>Euthyneura</taxon>
        <taxon>Panpulmonata</taxon>
        <taxon>Hygrophila</taxon>
        <taxon>Lymnaeoidea</taxon>
        <taxon>Planorbidae</taxon>
        <taxon>Biomphalaria</taxon>
    </lineage>
</organism>
<dbReference type="AlphaFoldDB" id="A0A9W3BDM5"/>
<protein>
    <submittedName>
        <fullName evidence="13">Deleted in malignant brain tumors 1 protein-like</fullName>
    </submittedName>
</protein>
<evidence type="ECO:0000256" key="6">
    <source>
        <dbReference type="ARBA" id="ARBA00023136"/>
    </source>
</evidence>
<dbReference type="OrthoDB" id="10063988at2759"/>
<keyword evidence="7 9" id="KW-1015">Disulfide bond</keyword>
<keyword evidence="5" id="KW-1133">Transmembrane helix</keyword>
<keyword evidence="6" id="KW-0472">Membrane</keyword>
<feature type="domain" description="ZP" evidence="11">
    <location>
        <begin position="304"/>
        <end position="549"/>
    </location>
</feature>
<dbReference type="SUPFAM" id="SSF56487">
    <property type="entry name" value="SRCR-like"/>
    <property type="match status" value="2"/>
</dbReference>
<keyword evidence="4" id="KW-0677">Repeat</keyword>
<dbReference type="SMART" id="SM00241">
    <property type="entry name" value="ZP"/>
    <property type="match status" value="1"/>
</dbReference>
<evidence type="ECO:0000256" key="3">
    <source>
        <dbReference type="ARBA" id="ARBA00022729"/>
    </source>
</evidence>
<dbReference type="Gene3D" id="3.10.250.10">
    <property type="entry name" value="SRCR-like domain"/>
    <property type="match status" value="2"/>
</dbReference>
<comment type="caution">
    <text evidence="9">Lacks conserved residue(s) required for the propagation of feature annotation.</text>
</comment>
<gene>
    <name evidence="13" type="primary">LOC106054517</name>
</gene>
<dbReference type="Gene3D" id="2.60.40.4100">
    <property type="entry name" value="Zona pellucida, ZP-C domain"/>
    <property type="match status" value="1"/>
</dbReference>
<dbReference type="InterPro" id="IPR001190">
    <property type="entry name" value="SRCR"/>
</dbReference>
<dbReference type="SMART" id="SM00202">
    <property type="entry name" value="SR"/>
    <property type="match status" value="2"/>
</dbReference>
<accession>A0A9W3BDM5</accession>
<dbReference type="GeneID" id="106054517"/>
<evidence type="ECO:0000313" key="12">
    <source>
        <dbReference type="Proteomes" id="UP001165740"/>
    </source>
</evidence>
<dbReference type="InterPro" id="IPR036772">
    <property type="entry name" value="SRCR-like_dom_sf"/>
</dbReference>
<dbReference type="Pfam" id="PF23344">
    <property type="entry name" value="ZP-N"/>
    <property type="match status" value="1"/>
</dbReference>
<dbReference type="InterPro" id="IPR001507">
    <property type="entry name" value="ZP_dom"/>
</dbReference>
<dbReference type="FunFam" id="3.10.250.10:FF:000016">
    <property type="entry name" value="Scavenger receptor cysteine-rich protein type 12"/>
    <property type="match status" value="2"/>
</dbReference>
<keyword evidence="12" id="KW-1185">Reference proteome</keyword>
<dbReference type="RefSeq" id="XP_055897533.1">
    <property type="nucleotide sequence ID" value="XM_056041558.1"/>
</dbReference>
<evidence type="ECO:0000259" key="10">
    <source>
        <dbReference type="PROSITE" id="PS50287"/>
    </source>
</evidence>
<dbReference type="GO" id="GO:0016020">
    <property type="term" value="C:membrane"/>
    <property type="evidence" value="ECO:0007669"/>
    <property type="project" value="UniProtKB-SubCell"/>
</dbReference>
<evidence type="ECO:0000259" key="11">
    <source>
        <dbReference type="PROSITE" id="PS51034"/>
    </source>
</evidence>
<dbReference type="PANTHER" id="PTHR48071:SF4">
    <property type="entry name" value="NEUROTRYPSIN-RELATED"/>
    <property type="match status" value="1"/>
</dbReference>
<dbReference type="PROSITE" id="PS50287">
    <property type="entry name" value="SRCR_2"/>
    <property type="match status" value="2"/>
</dbReference>
<evidence type="ECO:0000256" key="2">
    <source>
        <dbReference type="ARBA" id="ARBA00022692"/>
    </source>
</evidence>
<keyword evidence="2" id="KW-0812">Transmembrane</keyword>
<name>A0A9W3BDM5_BIOGL</name>
<dbReference type="Pfam" id="PF00530">
    <property type="entry name" value="SRCR"/>
    <property type="match status" value="2"/>
</dbReference>
<evidence type="ECO:0000256" key="1">
    <source>
        <dbReference type="ARBA" id="ARBA00004167"/>
    </source>
</evidence>
<feature type="domain" description="SRCR" evidence="10">
    <location>
        <begin position="181"/>
        <end position="289"/>
    </location>
</feature>
<feature type="disulfide bond" evidence="9">
    <location>
        <begin position="256"/>
        <end position="266"/>
    </location>
</feature>
<sequence length="661" mass="72023">MNHLLNKPRSRSTRSSCYLYSVSTALALLVLAPCILGVKVTRIQLKNGSTVSTRIGRIEIQVDNIDTWGSICDDGWDDKDAVVACRMLGYTNGGKAVLSDLYGTGNFVFLMDGAACTGDEKNLTECIASQTIDCSQATKDVEVGVECNENSGSGGVTPAPATTTTPGSNIISGKCQTVPTVKLYGKQGIDGMGYVQVQAPNGSWGYVCDDNWNEVAAKIVCAQLCYPTNYTAKPGIPAENKLKPVNASIYLDNVQCTGTEATLQDCQHATWYQSDCKKDEDELAGVQCVAATYQPPAPPVPVLKCGQGLMVAQFSRTQDPNLEEKHLSVLSQANCTDVTKSTTTDYVSITIPVDKCGTIISRNGTHILYFNELKYDFTSQEGAITRVNVYRIDITCALPVNEGVTQRVQSVTELVTQKAVGAFTATMEIYRNDSFSIAVSDNPVVVPLGEWLNMAIVMEQYDPRLLLTVTDCLATPTGNKTGTVKQVLIANKCSQESTLSFYPISNFKFGFRFKPFKFVGYDLLYLHCDAIVCIASENIKECDRTCNNTKPNSTAAAGRRKREAGVYYVYTDSKPIILYSTGPSVIDVVTSQPNKVIIASTEKEAVLTTFAPMSQQIQNSISNKEEKSNLLLDNNLGNKHKFSLVQLYCLLLICAAMVYIF</sequence>
<dbReference type="InterPro" id="IPR055355">
    <property type="entry name" value="ZP-C"/>
</dbReference>
<dbReference type="OMA" id="PDCVATP"/>
<comment type="subcellular location">
    <subcellularLocation>
        <location evidence="1">Membrane</location>
        <topology evidence="1">Single-pass membrane protein</topology>
    </subcellularLocation>
</comment>
<proteinExistence type="predicted"/>
<dbReference type="InterPro" id="IPR048290">
    <property type="entry name" value="ZP_chr"/>
</dbReference>
<evidence type="ECO:0000256" key="8">
    <source>
        <dbReference type="ARBA" id="ARBA00023180"/>
    </source>
</evidence>
<dbReference type="PRINTS" id="PR00023">
    <property type="entry name" value="ZPELLUCIDA"/>
</dbReference>
<evidence type="ECO:0000256" key="4">
    <source>
        <dbReference type="ARBA" id="ARBA00022737"/>
    </source>
</evidence>
<keyword evidence="8" id="KW-0325">Glycoprotein</keyword>
<feature type="domain" description="SRCR" evidence="10">
    <location>
        <begin position="43"/>
        <end position="148"/>
    </location>
</feature>
<dbReference type="PANTHER" id="PTHR48071">
    <property type="entry name" value="SRCR DOMAIN-CONTAINING PROTEIN"/>
    <property type="match status" value="1"/>
</dbReference>
<feature type="disulfide bond" evidence="9">
    <location>
        <begin position="116"/>
        <end position="126"/>
    </location>
</feature>
<dbReference type="InterPro" id="IPR042235">
    <property type="entry name" value="ZP-C_dom"/>
</dbReference>
<evidence type="ECO:0000256" key="7">
    <source>
        <dbReference type="ARBA" id="ARBA00023157"/>
    </source>
</evidence>
<dbReference type="Pfam" id="PF00100">
    <property type="entry name" value="Zona_pellucida"/>
    <property type="match status" value="1"/>
</dbReference>
<dbReference type="PRINTS" id="PR00258">
    <property type="entry name" value="SPERACTRCPTR"/>
</dbReference>
<evidence type="ECO:0000256" key="5">
    <source>
        <dbReference type="ARBA" id="ARBA00022989"/>
    </source>
</evidence>
<dbReference type="InterPro" id="IPR055356">
    <property type="entry name" value="ZP-N"/>
</dbReference>
<evidence type="ECO:0000313" key="13">
    <source>
        <dbReference type="RefSeq" id="XP_055897533.1"/>
    </source>
</evidence>
<evidence type="ECO:0000256" key="9">
    <source>
        <dbReference type="PROSITE-ProRule" id="PRU00196"/>
    </source>
</evidence>
<dbReference type="Proteomes" id="UP001165740">
    <property type="component" value="Chromosome 9"/>
</dbReference>